<keyword evidence="1" id="KW-0812">Transmembrane</keyword>
<gene>
    <name evidence="2" type="ORF">FBZ90_11790</name>
</gene>
<accession>A0A560GSB3</accession>
<reference evidence="2 3" key="1">
    <citation type="submission" date="2019-06" db="EMBL/GenBank/DDBJ databases">
        <title>Genomic Encyclopedia of Type Strains, Phase IV (KMG-V): Genome sequencing to study the core and pangenomes of soil and plant-associated prokaryotes.</title>
        <authorList>
            <person name="Whitman W."/>
        </authorList>
    </citation>
    <scope>NUCLEOTIDE SEQUENCE [LARGE SCALE GENOMIC DNA]</scope>
    <source>
        <strain evidence="2 3">BR 11622</strain>
    </source>
</reference>
<dbReference type="EMBL" id="VITR01000017">
    <property type="protein sequence ID" value="TWB36529.1"/>
    <property type="molecule type" value="Genomic_DNA"/>
</dbReference>
<keyword evidence="1" id="KW-0472">Membrane</keyword>
<sequence length="112" mass="12029">MPFVVDVSVAACWLMPDEDSNAATVAWLMILIPFLLGLVLYGRYGRHALWGIAAIALLVPGGIVLLFGGGRSIEFVTEGMLPLALVFGVPSTLLAVAIAALFRRLWRRPPAP</sequence>
<organism evidence="2 3">
    <name type="scientific">Nitrospirillum amazonense</name>
    <dbReference type="NCBI Taxonomy" id="28077"/>
    <lineage>
        <taxon>Bacteria</taxon>
        <taxon>Pseudomonadati</taxon>
        <taxon>Pseudomonadota</taxon>
        <taxon>Alphaproteobacteria</taxon>
        <taxon>Rhodospirillales</taxon>
        <taxon>Azospirillaceae</taxon>
        <taxon>Nitrospirillum</taxon>
    </lineage>
</organism>
<comment type="caution">
    <text evidence="2">The sequence shown here is derived from an EMBL/GenBank/DDBJ whole genome shotgun (WGS) entry which is preliminary data.</text>
</comment>
<evidence type="ECO:0000313" key="3">
    <source>
        <dbReference type="Proteomes" id="UP000315751"/>
    </source>
</evidence>
<name>A0A560GSB3_9PROT</name>
<feature type="transmembrane region" description="Helical" evidence="1">
    <location>
        <begin position="20"/>
        <end position="41"/>
    </location>
</feature>
<evidence type="ECO:0000313" key="2">
    <source>
        <dbReference type="EMBL" id="TWB36529.1"/>
    </source>
</evidence>
<feature type="transmembrane region" description="Helical" evidence="1">
    <location>
        <begin position="80"/>
        <end position="102"/>
    </location>
</feature>
<keyword evidence="1" id="KW-1133">Transmembrane helix</keyword>
<keyword evidence="3" id="KW-1185">Reference proteome</keyword>
<proteinExistence type="predicted"/>
<feature type="transmembrane region" description="Helical" evidence="1">
    <location>
        <begin position="48"/>
        <end position="68"/>
    </location>
</feature>
<dbReference type="OrthoDB" id="9798446at2"/>
<evidence type="ECO:0000256" key="1">
    <source>
        <dbReference type="SAM" id="Phobius"/>
    </source>
</evidence>
<dbReference type="Proteomes" id="UP000315751">
    <property type="component" value="Unassembled WGS sequence"/>
</dbReference>
<dbReference type="AlphaFoldDB" id="A0A560GSB3"/>
<protein>
    <submittedName>
        <fullName evidence="2">Uncharacterized protein</fullName>
    </submittedName>
</protein>
<dbReference type="RefSeq" id="WP_145735452.1">
    <property type="nucleotide sequence ID" value="NZ_VITR01000017.1"/>
</dbReference>